<dbReference type="Pfam" id="PF14646">
    <property type="entry name" value="MYCBPAP"/>
    <property type="match status" value="1"/>
</dbReference>
<feature type="region of interest" description="Disordered" evidence="1">
    <location>
        <begin position="1095"/>
        <end position="1119"/>
    </location>
</feature>
<organism evidence="2 3">
    <name type="scientific">Phytophthora pseudosyringae</name>
    <dbReference type="NCBI Taxonomy" id="221518"/>
    <lineage>
        <taxon>Eukaryota</taxon>
        <taxon>Sar</taxon>
        <taxon>Stramenopiles</taxon>
        <taxon>Oomycota</taxon>
        <taxon>Peronosporomycetes</taxon>
        <taxon>Peronosporales</taxon>
        <taxon>Peronosporaceae</taxon>
        <taxon>Phytophthora</taxon>
    </lineage>
</organism>
<feature type="compositionally biased region" description="Polar residues" evidence="1">
    <location>
        <begin position="740"/>
        <end position="760"/>
    </location>
</feature>
<feature type="compositionally biased region" description="Acidic residues" evidence="1">
    <location>
        <begin position="1537"/>
        <end position="1557"/>
    </location>
</feature>
<feature type="region of interest" description="Disordered" evidence="1">
    <location>
        <begin position="1459"/>
        <end position="1482"/>
    </location>
</feature>
<evidence type="ECO:0000256" key="1">
    <source>
        <dbReference type="SAM" id="MobiDB-lite"/>
    </source>
</evidence>
<feature type="compositionally biased region" description="Polar residues" evidence="1">
    <location>
        <begin position="33"/>
        <end position="60"/>
    </location>
</feature>
<dbReference type="OrthoDB" id="10263316at2759"/>
<feature type="region of interest" description="Disordered" evidence="1">
    <location>
        <begin position="1231"/>
        <end position="1283"/>
    </location>
</feature>
<name>A0A8T1VHJ1_9STRA</name>
<feature type="region of interest" description="Disordered" evidence="1">
    <location>
        <begin position="709"/>
        <end position="764"/>
    </location>
</feature>
<dbReference type="EMBL" id="JAGDFM010000281">
    <property type="protein sequence ID" value="KAG7380685.1"/>
    <property type="molecule type" value="Genomic_DNA"/>
</dbReference>
<evidence type="ECO:0008006" key="4">
    <source>
        <dbReference type="Google" id="ProtNLM"/>
    </source>
</evidence>
<feature type="region of interest" description="Disordered" evidence="1">
    <location>
        <begin position="1646"/>
        <end position="1665"/>
    </location>
</feature>
<dbReference type="Proteomes" id="UP000694044">
    <property type="component" value="Unassembled WGS sequence"/>
</dbReference>
<accession>A0A8T1VHJ1</accession>
<evidence type="ECO:0000313" key="2">
    <source>
        <dbReference type="EMBL" id="KAG7380685.1"/>
    </source>
</evidence>
<sequence>MRRYLRKIRDFLPTGVYFELHCIRVRLQSSSRMNESASKSNLAPSSGKPSTANSTGSPNGRKTRTVLVARSIPDEPFTVSPAAATSAVVNQIHSRDARSGKLAAYAALGGAEDVERFDKFLAEQRGQPSASELRAAATSPHHLVASMKRKTMSRIQLEGLDAKLSGAEPDVESRKFMQQELESDARKRREEAVTHRRWLNALPIHERVAQQRQQNALRKWRQMNRNWETFKARAAKRLGKAPQELVMSRAAAYREQREMYDALQKARPLSDKVGEDVWLVSLRDEGTRFVPVGNIFSGLFCPIRESTKLGPRVRRPLDYQENRESLGHEASRPLSKLEKRSLNLLARKKWRLRKQLEVLQPHEVEHSASSHLAVGTTDLFEWASGANEEPGSDDNDEESVRAFSANVDEASRHRRLRSYASPSSPKSLGTHQFSGPSLRIAHVADDDQESGSTPASNDIRNGNTPEARLVPLRLSFYTPVGEQEQRSLSIANDGSTIVHYQWWRAPFEHEKAELTIHVRGRRTRREEQELERLTTTSVSNCGGTLLPGETQQFVFTFESTKAGVFLEKWLFDADPRPRICIGVTPVDADAGSSVELPVEVRLSCVAEDNFVAWRQREAQLARVEQREGHFFVANLVDEILDGVRPPEPVVFNELAPRDEVTMFYEQNGSNEFSDAYFSPVLVRDCYALYERAQGILSVISLVQTPFVEGDSPSKEDAGDNGVVEGAETSKEGDLAAPPEQNGTTEGASSETELQQETRQSAPLPAHLVQEWNWRLETLRDLCKMADEAQTEQIAHLTQQLKKEVEELEEEDENEEEDDEEEEECNEETSPRLSPREVRKIERLARRGALEDEINALRPDLQETFDIMRFSAYTAPYQSTRFQERLYERLGSLCSETPAVCEIAKTMNAGSDSAVVQAAKVEGVGKLLMRAIDEAVGGDHDHQALFEQERRRIQRMWLDDKASYLSIAPWMTEAAATTSVLPPTEGTNIPPNAEQFDTSGVILMQVDLDLAPWFSLVKAETELAWRFSQELAQHATFVPVKVVQAAESLEKILSMLSGANPAVHTIVLVSELSRPPLSKQMYKLLRSAAQEELKGKVLATNPVAGETEESKTQGGEQQGEDAEEALMNILIQRLSSQLSLRSVAPVVQRATQRDVVFCSAVEEVQGQIEVSRKELVLHSSVSLGGGQTEVPVGGDEAEANPQGAGASPRILLLEHLDAVGIDLITHASRKRELSPLKPATPAPSEAHKPAAGGKKPSVAVPAKGKPGTLGAPASSAPVENPPSSIPDLTQFEFAGKDLSDQGIKALRNQFARMVSTCVMDGIPSQACESVFVFTPKPDDTHSPPVTFAGPTLSKELETWSKALQPMLPCTALSVQPRVLTAVVGGKSLETKLRLIDGLLEFVHEIYFVGDVAMSLYRVLHTKQVGKPAGGSHIGMKREEEGEELEEDADVFNVDGGAELLKEETPEEEANELSNEKGTNETLPPGRACSMGLWELLVPAVEKIQQKASRKCVRLLLPIDFIVGDAPLEEQDLTAGAVFEDDEDDDEDEEDEEEEEEEGDGRKRRTSELKSASQKPLVEPVHADVFEQKRQGAYEGERSHVVLNYASSRRLTSSDAGWRTFQDITTQYLSNARVTEGKPSVLASLWSESEGDEADEEGDDGAMHKPSPPRFEYEWTFRALDVGPIAMESLGDLLKQGTGSEDHGIATDLSTQSRALIINGVCGAVEFHEFCAATKHLLAILRGYSPSQVFIAGSSTASWLRQLEIEQLNNVAAIEEKRDARMNSAANVNSSIIGLTAPVRKVIDDRTLRNARVLKQLVAAKPHPILASLASADLI</sequence>
<keyword evidence="3" id="KW-1185">Reference proteome</keyword>
<evidence type="ECO:0000313" key="3">
    <source>
        <dbReference type="Proteomes" id="UP000694044"/>
    </source>
</evidence>
<feature type="compositionally biased region" description="Polar residues" evidence="1">
    <location>
        <begin position="420"/>
        <end position="434"/>
    </location>
</feature>
<comment type="caution">
    <text evidence="2">The sequence shown here is derived from an EMBL/GenBank/DDBJ whole genome shotgun (WGS) entry which is preliminary data.</text>
</comment>
<gene>
    <name evidence="2" type="ORF">PHYPSEUDO_006914</name>
</gene>
<feature type="region of interest" description="Disordered" evidence="1">
    <location>
        <begin position="33"/>
        <end position="62"/>
    </location>
</feature>
<dbReference type="PANTHER" id="PTHR48421:SF1">
    <property type="entry name" value="MYCBP-ASSOCIATED PROTEIN"/>
    <property type="match status" value="1"/>
</dbReference>
<feature type="region of interest" description="Disordered" evidence="1">
    <location>
        <begin position="1533"/>
        <end position="1581"/>
    </location>
</feature>
<proteinExistence type="predicted"/>
<feature type="compositionally biased region" description="Acidic residues" evidence="1">
    <location>
        <begin position="805"/>
        <end position="826"/>
    </location>
</feature>
<dbReference type="InterPro" id="IPR032707">
    <property type="entry name" value="MYCBPAP"/>
</dbReference>
<reference evidence="2" key="1">
    <citation type="submission" date="2021-02" db="EMBL/GenBank/DDBJ databases">
        <authorList>
            <person name="Palmer J.M."/>
        </authorList>
    </citation>
    <scope>NUCLEOTIDE SEQUENCE</scope>
    <source>
        <strain evidence="2">SCRP734</strain>
    </source>
</reference>
<feature type="region of interest" description="Disordered" evidence="1">
    <location>
        <begin position="803"/>
        <end position="833"/>
    </location>
</feature>
<protein>
    <recommendedName>
        <fullName evidence="4">Phosphoglycerate kinase</fullName>
    </recommendedName>
</protein>
<feature type="compositionally biased region" description="Acidic residues" evidence="1">
    <location>
        <begin position="1647"/>
        <end position="1658"/>
    </location>
</feature>
<dbReference type="PANTHER" id="PTHR48421">
    <property type="entry name" value="MYCBP-ASSOCIATED PROTEIN"/>
    <property type="match status" value="1"/>
</dbReference>
<feature type="region of interest" description="Disordered" evidence="1">
    <location>
        <begin position="406"/>
        <end position="434"/>
    </location>
</feature>